<sequence length="102" mass="11381">MRCTWTNIAPRQVVLAALLAVAVAMPRYVLVPVEELEHMPPHVRVARQAPLPVEQADASDRYERQTPGGYDGGLQVDYGAYTGKKGAFGWYADYPVYSYGRH</sequence>
<organism evidence="1 2">
    <name type="scientific">Amphibalanus amphitrite</name>
    <name type="common">Striped barnacle</name>
    <name type="synonym">Balanus amphitrite</name>
    <dbReference type="NCBI Taxonomy" id="1232801"/>
    <lineage>
        <taxon>Eukaryota</taxon>
        <taxon>Metazoa</taxon>
        <taxon>Ecdysozoa</taxon>
        <taxon>Arthropoda</taxon>
        <taxon>Crustacea</taxon>
        <taxon>Multicrustacea</taxon>
        <taxon>Cirripedia</taxon>
        <taxon>Thoracica</taxon>
        <taxon>Thoracicalcarea</taxon>
        <taxon>Balanomorpha</taxon>
        <taxon>Balanoidea</taxon>
        <taxon>Balanidae</taxon>
        <taxon>Amphibalaninae</taxon>
        <taxon>Amphibalanus</taxon>
    </lineage>
</organism>
<comment type="caution">
    <text evidence="1">The sequence shown here is derived from an EMBL/GenBank/DDBJ whole genome shotgun (WGS) entry which is preliminary data.</text>
</comment>
<accession>A0A6A4W5M6</accession>
<reference evidence="1 2" key="1">
    <citation type="submission" date="2019-07" db="EMBL/GenBank/DDBJ databases">
        <title>Draft genome assembly of a fouling barnacle, Amphibalanus amphitrite (Darwin, 1854): The first reference genome for Thecostraca.</title>
        <authorList>
            <person name="Kim W."/>
        </authorList>
    </citation>
    <scope>NUCLEOTIDE SEQUENCE [LARGE SCALE GENOMIC DNA]</scope>
    <source>
        <strain evidence="1">SNU_AA5</strain>
        <tissue evidence="1">Soma without cirri and trophi</tissue>
    </source>
</reference>
<gene>
    <name evidence="1" type="ORF">FJT64_003696</name>
</gene>
<evidence type="ECO:0000313" key="2">
    <source>
        <dbReference type="Proteomes" id="UP000440578"/>
    </source>
</evidence>
<dbReference type="EMBL" id="VIIS01001399">
    <property type="protein sequence ID" value="KAF0299000.1"/>
    <property type="molecule type" value="Genomic_DNA"/>
</dbReference>
<keyword evidence="2" id="KW-1185">Reference proteome</keyword>
<proteinExistence type="predicted"/>
<evidence type="ECO:0000313" key="1">
    <source>
        <dbReference type="EMBL" id="KAF0299000.1"/>
    </source>
</evidence>
<dbReference type="Proteomes" id="UP000440578">
    <property type="component" value="Unassembled WGS sequence"/>
</dbReference>
<name>A0A6A4W5M6_AMPAM</name>
<dbReference type="OrthoDB" id="6368886at2759"/>
<protein>
    <submittedName>
        <fullName evidence="1">Uncharacterized protein</fullName>
    </submittedName>
</protein>
<dbReference type="AlphaFoldDB" id="A0A6A4W5M6"/>